<dbReference type="InterPro" id="IPR014347">
    <property type="entry name" value="Tautomerase/MIF_sf"/>
</dbReference>
<organism evidence="1 2">
    <name type="scientific">Fructilactobacillus lindneri DSM 20690 = JCM 11027</name>
    <dbReference type="NCBI Taxonomy" id="1122148"/>
    <lineage>
        <taxon>Bacteria</taxon>
        <taxon>Bacillati</taxon>
        <taxon>Bacillota</taxon>
        <taxon>Bacilli</taxon>
        <taxon>Lactobacillales</taxon>
        <taxon>Lactobacillaceae</taxon>
        <taxon>Fructilactobacillus</taxon>
    </lineage>
</organism>
<dbReference type="PANTHER" id="PTHR38460:SF1">
    <property type="entry name" value="TAUTOMERASE YOLI-RELATED"/>
    <property type="match status" value="1"/>
</dbReference>
<dbReference type="AlphaFoldDB" id="A0A0R2JSD7"/>
<dbReference type="Proteomes" id="UP000051565">
    <property type="component" value="Unassembled WGS sequence"/>
</dbReference>
<dbReference type="SUPFAM" id="SSF55331">
    <property type="entry name" value="Tautomerase/MIF"/>
    <property type="match status" value="1"/>
</dbReference>
<protein>
    <submittedName>
        <fullName evidence="1">Tautomerase yolI</fullName>
    </submittedName>
</protein>
<keyword evidence="2" id="KW-1185">Reference proteome</keyword>
<dbReference type="Gene3D" id="3.30.429.10">
    <property type="entry name" value="Macrophage Migration Inhibitory Factor"/>
    <property type="match status" value="1"/>
</dbReference>
<proteinExistence type="predicted"/>
<dbReference type="PATRIC" id="fig|1122148.6.peg.115"/>
<gene>
    <name evidence="1" type="ORF">IV52_GL000109</name>
</gene>
<dbReference type="Pfam" id="PF14552">
    <property type="entry name" value="Tautomerase_2"/>
    <property type="match status" value="1"/>
</dbReference>
<dbReference type="EMBL" id="JQBT01000012">
    <property type="protein sequence ID" value="KRN79992.1"/>
    <property type="molecule type" value="Genomic_DNA"/>
</dbReference>
<evidence type="ECO:0000313" key="1">
    <source>
        <dbReference type="EMBL" id="KRN79992.1"/>
    </source>
</evidence>
<dbReference type="InterPro" id="IPR037479">
    <property type="entry name" value="Tauto_MSAD"/>
</dbReference>
<sequence>MDVIVVPLMRIDMVKGQRTPEEIQKVMQLAYDLTRKDLGVPEDDRFQVVTQHESYEMKLMDAGLGINRSDDVILFQILSTPRTMGQKKFYCKDMVEAFGREMNMRPEDVMIVFATNHAEDWSFGHGKQQFLDGEL</sequence>
<reference evidence="1 2" key="1">
    <citation type="journal article" date="2015" name="Genome Announc.">
        <title>Expanding the biotechnology potential of lactobacilli through comparative genomics of 213 strains and associated genera.</title>
        <authorList>
            <person name="Sun Z."/>
            <person name="Harris H.M."/>
            <person name="McCann A."/>
            <person name="Guo C."/>
            <person name="Argimon S."/>
            <person name="Zhang W."/>
            <person name="Yang X."/>
            <person name="Jeffery I.B."/>
            <person name="Cooney J.C."/>
            <person name="Kagawa T.F."/>
            <person name="Liu W."/>
            <person name="Song Y."/>
            <person name="Salvetti E."/>
            <person name="Wrobel A."/>
            <person name="Rasinkangas P."/>
            <person name="Parkhill J."/>
            <person name="Rea M.C."/>
            <person name="O'Sullivan O."/>
            <person name="Ritari J."/>
            <person name="Douillard F.P."/>
            <person name="Paul Ross R."/>
            <person name="Yang R."/>
            <person name="Briner A.E."/>
            <person name="Felis G.E."/>
            <person name="de Vos W.M."/>
            <person name="Barrangou R."/>
            <person name="Klaenhammer T.R."/>
            <person name="Caufield P.W."/>
            <person name="Cui Y."/>
            <person name="Zhang H."/>
            <person name="O'Toole P.W."/>
        </authorList>
    </citation>
    <scope>NUCLEOTIDE SEQUENCE [LARGE SCALE GENOMIC DNA]</scope>
    <source>
        <strain evidence="1 2">DSM 20690</strain>
    </source>
</reference>
<evidence type="ECO:0000313" key="2">
    <source>
        <dbReference type="Proteomes" id="UP000051565"/>
    </source>
</evidence>
<name>A0A0R2JSD7_9LACO</name>
<dbReference type="STRING" id="53444.AYR59_00590"/>
<dbReference type="PANTHER" id="PTHR38460">
    <property type="entry name" value="TAUTOMERASE YOLI-RELATED"/>
    <property type="match status" value="1"/>
</dbReference>
<accession>A0A0R2JSD7</accession>
<comment type="caution">
    <text evidence="1">The sequence shown here is derived from an EMBL/GenBank/DDBJ whole genome shotgun (WGS) entry which is preliminary data.</text>
</comment>